<accession>A0A1J1J8S9</accession>
<gene>
    <name evidence="2" type="ORF">CLUMA_CG021032</name>
</gene>
<dbReference type="Pfam" id="PF06477">
    <property type="entry name" value="DUF1091"/>
    <property type="match status" value="1"/>
</dbReference>
<dbReference type="OrthoDB" id="8186735at2759"/>
<sequence length="172" mass="19451">MRIILTFLYIFQFSSLTFAIVRLEKVDVKILDPSKAKCTVEIIPGKPSTVVNLHAETFFEGEDITVKFAAFSFIDGHYNEFIETNSVSICDMPKSDHPLISFMYKELSKAGNLTTACPVKKGTYVLRDFKILESDLPISLPPGSFKLELNGSLHENNQLIPLFVSDIYFKEM</sequence>
<dbReference type="AlphaFoldDB" id="A0A1J1J8S9"/>
<evidence type="ECO:0000256" key="1">
    <source>
        <dbReference type="SAM" id="SignalP"/>
    </source>
</evidence>
<reference evidence="2 3" key="1">
    <citation type="submission" date="2015-04" db="EMBL/GenBank/DDBJ databases">
        <authorList>
            <person name="Syromyatnikov M.Y."/>
            <person name="Popov V.N."/>
        </authorList>
    </citation>
    <scope>NUCLEOTIDE SEQUENCE [LARGE SCALE GENOMIC DNA]</scope>
</reference>
<keyword evidence="1" id="KW-0732">Signal</keyword>
<dbReference type="InterPro" id="IPR010512">
    <property type="entry name" value="DUF1091"/>
</dbReference>
<feature type="chain" id="PRO_5012068638" evidence="1">
    <location>
        <begin position="20"/>
        <end position="172"/>
    </location>
</feature>
<feature type="signal peptide" evidence="1">
    <location>
        <begin position="1"/>
        <end position="19"/>
    </location>
</feature>
<dbReference type="PANTHER" id="PTHR20898">
    <property type="entry name" value="DAEDALUS ON 3-RELATED-RELATED"/>
    <property type="match status" value="1"/>
</dbReference>
<proteinExistence type="predicted"/>
<name>A0A1J1J8S9_9DIPT</name>
<organism evidence="2 3">
    <name type="scientific">Clunio marinus</name>
    <dbReference type="NCBI Taxonomy" id="568069"/>
    <lineage>
        <taxon>Eukaryota</taxon>
        <taxon>Metazoa</taxon>
        <taxon>Ecdysozoa</taxon>
        <taxon>Arthropoda</taxon>
        <taxon>Hexapoda</taxon>
        <taxon>Insecta</taxon>
        <taxon>Pterygota</taxon>
        <taxon>Neoptera</taxon>
        <taxon>Endopterygota</taxon>
        <taxon>Diptera</taxon>
        <taxon>Nematocera</taxon>
        <taxon>Chironomoidea</taxon>
        <taxon>Chironomidae</taxon>
        <taxon>Clunio</taxon>
    </lineage>
</organism>
<protein>
    <submittedName>
        <fullName evidence="2">CLUMA_CG021032, isoform A</fullName>
    </submittedName>
</protein>
<dbReference type="EMBL" id="CVRI01000074">
    <property type="protein sequence ID" value="CRL08228.1"/>
    <property type="molecule type" value="Genomic_DNA"/>
</dbReference>
<dbReference type="Proteomes" id="UP000183832">
    <property type="component" value="Unassembled WGS sequence"/>
</dbReference>
<dbReference type="SMART" id="SM00697">
    <property type="entry name" value="DM8"/>
    <property type="match status" value="1"/>
</dbReference>
<keyword evidence="3" id="KW-1185">Reference proteome</keyword>
<evidence type="ECO:0000313" key="3">
    <source>
        <dbReference type="Proteomes" id="UP000183832"/>
    </source>
</evidence>
<evidence type="ECO:0000313" key="2">
    <source>
        <dbReference type="EMBL" id="CRL08228.1"/>
    </source>
</evidence>